<feature type="compositionally biased region" description="Basic residues" evidence="1">
    <location>
        <begin position="280"/>
        <end position="289"/>
    </location>
</feature>
<evidence type="ECO:0000256" key="1">
    <source>
        <dbReference type="SAM" id="MobiDB-lite"/>
    </source>
</evidence>
<reference evidence="2" key="1">
    <citation type="submission" date="2021-02" db="EMBL/GenBank/DDBJ databases">
        <authorList>
            <person name="Dougan E. K."/>
            <person name="Rhodes N."/>
            <person name="Thang M."/>
            <person name="Chan C."/>
        </authorList>
    </citation>
    <scope>NUCLEOTIDE SEQUENCE</scope>
</reference>
<gene>
    <name evidence="2" type="ORF">PGLA2088_LOCUS47927</name>
</gene>
<comment type="caution">
    <text evidence="2">The sequence shown here is derived from an EMBL/GenBank/DDBJ whole genome shotgun (WGS) entry which is preliminary data.</text>
</comment>
<dbReference type="EMBL" id="CAJNNW010036565">
    <property type="protein sequence ID" value="CAE8735603.1"/>
    <property type="molecule type" value="Genomic_DNA"/>
</dbReference>
<name>A0A813LRI8_POLGL</name>
<proteinExistence type="predicted"/>
<accession>A0A813LRI8</accession>
<evidence type="ECO:0000313" key="2">
    <source>
        <dbReference type="EMBL" id="CAE8735603.1"/>
    </source>
</evidence>
<organism evidence="2 3">
    <name type="scientific">Polarella glacialis</name>
    <name type="common">Dinoflagellate</name>
    <dbReference type="NCBI Taxonomy" id="89957"/>
    <lineage>
        <taxon>Eukaryota</taxon>
        <taxon>Sar</taxon>
        <taxon>Alveolata</taxon>
        <taxon>Dinophyceae</taxon>
        <taxon>Suessiales</taxon>
        <taxon>Suessiaceae</taxon>
        <taxon>Polarella</taxon>
    </lineage>
</organism>
<sequence>MLHVLGNAPSTPWLEGVLRLVDSRLAEVEASDVEARYVSSTRTERRQPWAQLRRSLRARTSLLRQRVVAGQAVVADVEQTQFDRSTPDFMRNRTQEAVGTYCFKNVKRLRLLNKAITRWGNSSFSERTALLDELEARLSTINGSSDSDVVQLREILRESVGALSPPRAQQTSSDSMEMSARSMESLQMSAQLQQRARLMVIKVISLWRELWLEEVQIEAVLNRARQLIGDFEASVGDVGQACAGKQWSRLKEVLRPECPEGSPSVLGSTAHALGSNPAQRRGKRPRHASRCASSEGGSYTPSDYVQGLTHVQKLEGGVRLHCSQCGHVIMSHWYLVVGDAVRALRPQCGHRTCKKSSYLSVTNAKVIHDKSDILDICEHGRRRSECVACGGRDTCKHKQVARWCTQCKRAKTANKQGRGSVGARGSEFGRQG</sequence>
<feature type="region of interest" description="Disordered" evidence="1">
    <location>
        <begin position="261"/>
        <end position="298"/>
    </location>
</feature>
<dbReference type="Proteomes" id="UP000626109">
    <property type="component" value="Unassembled WGS sequence"/>
</dbReference>
<evidence type="ECO:0000313" key="3">
    <source>
        <dbReference type="Proteomes" id="UP000626109"/>
    </source>
</evidence>
<protein>
    <submittedName>
        <fullName evidence="2">Uncharacterized protein</fullName>
    </submittedName>
</protein>
<dbReference type="AlphaFoldDB" id="A0A813LRI8"/>